<dbReference type="STRING" id="298386.PBPRA2005"/>
<evidence type="ECO:0000313" key="2">
    <source>
        <dbReference type="Proteomes" id="UP000000593"/>
    </source>
</evidence>
<dbReference type="EMBL" id="CR378669">
    <property type="protein sequence ID" value="CAG20408.1"/>
    <property type="molecule type" value="Genomic_DNA"/>
</dbReference>
<reference evidence="2" key="1">
    <citation type="journal article" date="2005" name="Science">
        <title>Life at depth: Photobacterium profundum genome sequence and expression analysis.</title>
        <authorList>
            <person name="Vezzi A."/>
            <person name="Campanaro S."/>
            <person name="D'Angelo M."/>
            <person name="Simonato F."/>
            <person name="Vitulo N."/>
            <person name="Lauro F.M."/>
            <person name="Cestaro A."/>
            <person name="Malacrida G."/>
            <person name="Simionati B."/>
            <person name="Cannata N."/>
            <person name="Romualdi C."/>
            <person name="Bartlett D.H."/>
            <person name="Valle G."/>
        </authorList>
    </citation>
    <scope>NUCLEOTIDE SEQUENCE [LARGE SCALE GENOMIC DNA]</scope>
    <source>
        <strain evidence="2">ATCC BAA-1253 / SS9</strain>
    </source>
</reference>
<dbReference type="AlphaFoldDB" id="Q6LQL8"/>
<dbReference type="eggNOG" id="COG3042">
    <property type="taxonomic scope" value="Bacteria"/>
</dbReference>
<sequence>MYISIWEIDCCRSRLFCYMENKMISKKVAVLFGVVIAASFLSACSTKEPEPVKPIGMANPASVFCTEQGGKLVMEKDTEGNSVGYCQLSDGTTVEQWVYFRENQK</sequence>
<gene>
    <name evidence="1" type="primary">T1155</name>
    <name evidence="1" type="ordered locus">PBPRA2005</name>
</gene>
<accession>Q6LQL8</accession>
<name>Q6LQL8_PHOPR</name>
<evidence type="ECO:0000313" key="1">
    <source>
        <dbReference type="EMBL" id="CAG20408.1"/>
    </source>
</evidence>
<proteinExistence type="predicted"/>
<organism evidence="1 2">
    <name type="scientific">Photobacterium profundum (strain SS9)</name>
    <dbReference type="NCBI Taxonomy" id="298386"/>
    <lineage>
        <taxon>Bacteria</taxon>
        <taxon>Pseudomonadati</taxon>
        <taxon>Pseudomonadota</taxon>
        <taxon>Gammaproteobacteria</taxon>
        <taxon>Vibrionales</taxon>
        <taxon>Vibrionaceae</taxon>
        <taxon>Photobacterium</taxon>
    </lineage>
</organism>
<keyword evidence="2" id="KW-1185">Reference proteome</keyword>
<dbReference type="InterPro" id="IPR005590">
    <property type="entry name" value="DUF333"/>
</dbReference>
<dbReference type="HOGENOM" id="CLU_155318_1_1_6"/>
<dbReference type="Proteomes" id="UP000000593">
    <property type="component" value="Chromosome 1"/>
</dbReference>
<dbReference type="KEGG" id="ppr:PBPRA2005"/>
<dbReference type="PANTHER" id="PTHR38008">
    <property type="entry name" value="HEMOLYSIN-RELATED"/>
    <property type="match status" value="1"/>
</dbReference>
<dbReference type="PANTHER" id="PTHR38008:SF2">
    <property type="entry name" value="HEMOLYSIN"/>
    <property type="match status" value="1"/>
</dbReference>
<dbReference type="Pfam" id="PF03891">
    <property type="entry name" value="DUF333"/>
    <property type="match status" value="1"/>
</dbReference>
<protein>
    <submittedName>
        <fullName evidence="1">Hypothetical hemolysin</fullName>
    </submittedName>
</protein>